<name>A0A0A9W9H6_LYGHE</name>
<evidence type="ECO:0000313" key="1">
    <source>
        <dbReference type="EMBL" id="JAG03128.1"/>
    </source>
</evidence>
<sequence length="106" mass="12114">DNHESLYADLQMFLENSATSECDYSRCTESNHFMPPPNFVKIDAIVEINDVGTTVEDLEYFIQQQQQQECTKALELCPNSQECRATVDTDQADRQYENVSVQTALL</sequence>
<dbReference type="AlphaFoldDB" id="A0A0A9W9H6"/>
<organism evidence="1">
    <name type="scientific">Lygus hesperus</name>
    <name type="common">Western plant bug</name>
    <dbReference type="NCBI Taxonomy" id="30085"/>
    <lineage>
        <taxon>Eukaryota</taxon>
        <taxon>Metazoa</taxon>
        <taxon>Ecdysozoa</taxon>
        <taxon>Arthropoda</taxon>
        <taxon>Hexapoda</taxon>
        <taxon>Insecta</taxon>
        <taxon>Pterygota</taxon>
        <taxon>Neoptera</taxon>
        <taxon>Paraneoptera</taxon>
        <taxon>Hemiptera</taxon>
        <taxon>Heteroptera</taxon>
        <taxon>Panheteroptera</taxon>
        <taxon>Cimicomorpha</taxon>
        <taxon>Miridae</taxon>
        <taxon>Mirini</taxon>
        <taxon>Lygus</taxon>
    </lineage>
</organism>
<feature type="non-terminal residue" evidence="1">
    <location>
        <position position="106"/>
    </location>
</feature>
<feature type="non-terminal residue" evidence="1">
    <location>
        <position position="1"/>
    </location>
</feature>
<proteinExistence type="predicted"/>
<accession>A0A0A9W9H6</accession>
<dbReference type="EMBL" id="GBHO01040476">
    <property type="protein sequence ID" value="JAG03128.1"/>
    <property type="molecule type" value="Transcribed_RNA"/>
</dbReference>
<gene>
    <name evidence="1" type="primary">pyrD_0</name>
    <name evidence="1" type="ORF">CM83_105240</name>
</gene>
<protein>
    <submittedName>
        <fullName evidence="1">Dihydroorotate dehydrogenase B (NAD(+)), catalytic subunit</fullName>
    </submittedName>
</protein>
<reference evidence="1" key="1">
    <citation type="journal article" date="2014" name="PLoS ONE">
        <title>Transcriptome-Based Identification of ABC Transporters in the Western Tarnished Plant Bug Lygus hesperus.</title>
        <authorList>
            <person name="Hull J.J."/>
            <person name="Chaney K."/>
            <person name="Geib S.M."/>
            <person name="Fabrick J.A."/>
            <person name="Brent C.S."/>
            <person name="Walsh D."/>
            <person name="Lavine L.C."/>
        </authorList>
    </citation>
    <scope>NUCLEOTIDE SEQUENCE</scope>
</reference>
<reference evidence="1" key="2">
    <citation type="submission" date="2014-07" db="EMBL/GenBank/DDBJ databases">
        <authorList>
            <person name="Hull J."/>
        </authorList>
    </citation>
    <scope>NUCLEOTIDE SEQUENCE</scope>
</reference>